<feature type="non-terminal residue" evidence="2">
    <location>
        <position position="1"/>
    </location>
</feature>
<evidence type="ECO:0008006" key="4">
    <source>
        <dbReference type="Google" id="ProtNLM"/>
    </source>
</evidence>
<dbReference type="InterPro" id="IPR051792">
    <property type="entry name" value="GGT_bact"/>
</dbReference>
<accession>A0A4Z0LK82</accession>
<feature type="non-terminal residue" evidence="2">
    <location>
        <position position="84"/>
    </location>
</feature>
<dbReference type="Proteomes" id="UP000298196">
    <property type="component" value="Unassembled WGS sequence"/>
</dbReference>
<organism evidence="2 3">
    <name type="scientific">Salmonella enterica subsp. enterica serovar Poona</name>
    <dbReference type="NCBI Taxonomy" id="436295"/>
    <lineage>
        <taxon>Bacteria</taxon>
        <taxon>Pseudomonadati</taxon>
        <taxon>Pseudomonadota</taxon>
        <taxon>Gammaproteobacteria</taxon>
        <taxon>Enterobacterales</taxon>
        <taxon>Enterobacteriaceae</taxon>
        <taxon>Salmonella</taxon>
    </lineage>
</organism>
<evidence type="ECO:0000313" key="3">
    <source>
        <dbReference type="Proteomes" id="UP000298196"/>
    </source>
</evidence>
<name>A0A4Z0LK82_SALET</name>
<evidence type="ECO:0000256" key="1">
    <source>
        <dbReference type="ARBA" id="ARBA00009381"/>
    </source>
</evidence>
<dbReference type="EMBL" id="PYKI01001823">
    <property type="protein sequence ID" value="TGD64371.1"/>
    <property type="molecule type" value="Genomic_DNA"/>
</dbReference>
<keyword evidence="3" id="KW-1185">Reference proteome</keyword>
<gene>
    <name evidence="2" type="ORF">C9F07_17535</name>
</gene>
<dbReference type="SUPFAM" id="SSF56235">
    <property type="entry name" value="N-terminal nucleophile aminohydrolases (Ntn hydrolases)"/>
    <property type="match status" value="1"/>
</dbReference>
<dbReference type="Pfam" id="PF01019">
    <property type="entry name" value="G_glu_transpept"/>
    <property type="match status" value="1"/>
</dbReference>
<dbReference type="InterPro" id="IPR029055">
    <property type="entry name" value="Ntn_hydrolases_N"/>
</dbReference>
<evidence type="ECO:0000313" key="2">
    <source>
        <dbReference type="EMBL" id="TGD64371.1"/>
    </source>
</evidence>
<proteinExistence type="inferred from homology"/>
<protein>
    <recommendedName>
        <fullName evidence="4">Gamma-glutamyltransferase</fullName>
    </recommendedName>
</protein>
<sequence>LGAAGAARATQGGVALLPQRGTAVEAAVAVGDALAVTHPQAGNLGGGGFMLLRTKDGATTAIDFREMAPAGATRDMFLDERVSE</sequence>
<dbReference type="PANTHER" id="PTHR43199:SF1">
    <property type="entry name" value="GLUTATHIONE HYDROLASE PROENZYME"/>
    <property type="match status" value="1"/>
</dbReference>
<comment type="caution">
    <text evidence="2">The sequence shown here is derived from an EMBL/GenBank/DDBJ whole genome shotgun (WGS) entry which is preliminary data.</text>
</comment>
<comment type="similarity">
    <text evidence="1">Belongs to the gamma-glutamyltransferase family.</text>
</comment>
<dbReference type="PANTHER" id="PTHR43199">
    <property type="entry name" value="GLUTATHIONE HYDROLASE"/>
    <property type="match status" value="1"/>
</dbReference>
<reference evidence="2 3" key="1">
    <citation type="submission" date="2018-03" db="EMBL/GenBank/DDBJ databases">
        <title>Non-Typhoidal Salmonella genome sequencing and assembly.</title>
        <authorList>
            <person name="Matchawe C."/>
        </authorList>
    </citation>
    <scope>NUCLEOTIDE SEQUENCE [LARGE SCALE GENOMIC DNA]</scope>
    <source>
        <strain evidence="2 3">22sa</strain>
    </source>
</reference>
<dbReference type="AlphaFoldDB" id="A0A4Z0LK82"/>